<sequence length="492" mass="56585">MISFFNDPMVKFPKYPYLLPTVSVFEDSGYIFYGSVDGPFKLNGKKTREVVSKVMPLIRKKHTVFEILEKTSLSEDVVFKFLQILYTKSCLVDYVEYETLSSNDKNLMTSLSHHKNYRSLIDYKFSLKNRNVFISSHYQKLVDQLSVLLTEADFTVIDSANDIDIDTVILCINNTTIIEKYYKNNEVIYFGIQQDYLQVGPVFFDKAVKPSMYMPDIDNNSIINELNWCNQIASMTISFVMERSQTIPVDRFYIIDTNGELNSTTKVPYFKNSTGVSNIIAEYEDSCKFLATKYLNKNNHLVHYKDSNLKLAFNNNTSSFWEKLPVEQKFKSSNIDNLIKSVTDFKENSNKKFSPTGGGLNSTLLYIINYDDEELYGKGIYSYSNIDKSYYRANNKVDNLGMEEIVRHDSPQYKCLVIPVSDISVIASKYNDFAFKVANLNLGVTLSYILEKVRSCNISIDILFEFDEEQLLKCFSTTNNVESIGYAVGIKK</sequence>
<accession>A0A380JR36</accession>
<dbReference type="AlphaFoldDB" id="A0A380JR36"/>
<dbReference type="PANTHER" id="PTHR43745:SF2">
    <property type="entry name" value="NITROREDUCTASE MJ1384-RELATED"/>
    <property type="match status" value="1"/>
</dbReference>
<evidence type="ECO:0000313" key="1">
    <source>
        <dbReference type="EMBL" id="SUN47285.1"/>
    </source>
</evidence>
<dbReference type="PANTHER" id="PTHR43745">
    <property type="entry name" value="NITROREDUCTASE MJ1384-RELATED"/>
    <property type="match status" value="1"/>
</dbReference>
<reference evidence="1 2" key="1">
    <citation type="submission" date="2018-06" db="EMBL/GenBank/DDBJ databases">
        <authorList>
            <consortium name="Pathogen Informatics"/>
            <person name="Doyle S."/>
        </authorList>
    </citation>
    <scope>NUCLEOTIDE SEQUENCE [LARGE SCALE GENOMIC DNA]</scope>
    <source>
        <strain evidence="1 2">NCTC12092</strain>
    </source>
</reference>
<dbReference type="Proteomes" id="UP000254461">
    <property type="component" value="Unassembled WGS sequence"/>
</dbReference>
<name>A0A380JR36_9STRE</name>
<dbReference type="Gene3D" id="3.40.109.10">
    <property type="entry name" value="NADH Oxidase"/>
    <property type="match status" value="1"/>
</dbReference>
<dbReference type="RefSeq" id="WP_115251148.1">
    <property type="nucleotide sequence ID" value="NZ_UHFF01000002.1"/>
</dbReference>
<protein>
    <submittedName>
        <fullName evidence="1">SagB-type dehydrogenase domain</fullName>
    </submittedName>
</protein>
<proteinExistence type="predicted"/>
<dbReference type="InterPro" id="IPR000415">
    <property type="entry name" value="Nitroreductase-like"/>
</dbReference>
<dbReference type="GO" id="GO:0016491">
    <property type="term" value="F:oxidoreductase activity"/>
    <property type="evidence" value="ECO:0007669"/>
    <property type="project" value="InterPro"/>
</dbReference>
<gene>
    <name evidence="1" type="ORF">NCTC12092_01378</name>
</gene>
<evidence type="ECO:0000313" key="2">
    <source>
        <dbReference type="Proteomes" id="UP000254461"/>
    </source>
</evidence>
<dbReference type="EMBL" id="UHFF01000002">
    <property type="protein sequence ID" value="SUN47285.1"/>
    <property type="molecule type" value="Genomic_DNA"/>
</dbReference>
<organism evidence="1 2">
    <name type="scientific">Streptococcus equi subsp. equi</name>
    <dbReference type="NCBI Taxonomy" id="148942"/>
    <lineage>
        <taxon>Bacteria</taxon>
        <taxon>Bacillati</taxon>
        <taxon>Bacillota</taxon>
        <taxon>Bacilli</taxon>
        <taxon>Lactobacillales</taxon>
        <taxon>Streptococcaceae</taxon>
        <taxon>Streptococcus</taxon>
    </lineage>
</organism>
<dbReference type="InterPro" id="IPR052544">
    <property type="entry name" value="Bacteriocin_Proc_Enz"/>
</dbReference>